<dbReference type="InterPro" id="IPR003709">
    <property type="entry name" value="VanY-like_core_dom"/>
</dbReference>
<dbReference type="InterPro" id="IPR052179">
    <property type="entry name" value="DD-CPase-like"/>
</dbReference>
<dbReference type="AlphaFoldDB" id="A0A0G1QWH4"/>
<keyword evidence="4" id="KW-0121">Carboxypeptidase</keyword>
<dbReference type="Pfam" id="PF02557">
    <property type="entry name" value="VanY"/>
    <property type="match status" value="1"/>
</dbReference>
<feature type="transmembrane region" description="Helical" evidence="2">
    <location>
        <begin position="12"/>
        <end position="34"/>
    </location>
</feature>
<dbReference type="Gene3D" id="1.10.287.1490">
    <property type="match status" value="1"/>
</dbReference>
<dbReference type="GO" id="GO:0004180">
    <property type="term" value="F:carboxypeptidase activity"/>
    <property type="evidence" value="ECO:0007669"/>
    <property type="project" value="UniProtKB-KW"/>
</dbReference>
<gene>
    <name evidence="4" type="ORF">UX31_C0006G0050</name>
</gene>
<dbReference type="PANTHER" id="PTHR34385:SF1">
    <property type="entry name" value="PEPTIDOGLYCAN L-ALANYL-D-GLUTAMATE ENDOPEPTIDASE CWLK"/>
    <property type="match status" value="1"/>
</dbReference>
<evidence type="ECO:0000259" key="3">
    <source>
        <dbReference type="Pfam" id="PF02557"/>
    </source>
</evidence>
<dbReference type="Gene3D" id="3.30.1380.10">
    <property type="match status" value="1"/>
</dbReference>
<sequence length="297" mass="33926">MNLKDLTKIFSMSVPVGLVMVFFLISASLGYAYWNLQTQYDSLKEEKASLEKTLGVKEENLSQVESEKATLEGELMGEKQKVEEFSEQVGEIAETVGVLDKLSKIDPELLQKYSKVFFLNEHYIPQGLSSIKTEYRWNEENDIQIHSSVRSYFQDMLSDAVDDEINIYVVSAYRSFGTQSALKSGYKVLYGSGANQFSADQGYSEHQLGTAVDLTVVGGGANLTGFENTEAYTWLQENAYKYGFVLSYPKGNGYYVFEPWHWRFVGKDLAIKLHREDKNFYDLDQRQIDEYLVSIFD</sequence>
<dbReference type="SUPFAM" id="SSF55166">
    <property type="entry name" value="Hedgehog/DD-peptidase"/>
    <property type="match status" value="1"/>
</dbReference>
<evidence type="ECO:0000256" key="1">
    <source>
        <dbReference type="SAM" id="Coils"/>
    </source>
</evidence>
<organism evidence="4 5">
    <name type="scientific">Candidatus Nomurabacteria bacterium GW2011_GWA1_46_11</name>
    <dbReference type="NCBI Taxonomy" id="1618732"/>
    <lineage>
        <taxon>Bacteria</taxon>
        <taxon>Candidatus Nomuraibacteriota</taxon>
    </lineage>
</organism>
<keyword evidence="4" id="KW-0378">Hydrolase</keyword>
<dbReference type="GO" id="GO:0006508">
    <property type="term" value="P:proteolysis"/>
    <property type="evidence" value="ECO:0007669"/>
    <property type="project" value="InterPro"/>
</dbReference>
<keyword evidence="4" id="KW-0645">Protease</keyword>
<keyword evidence="2" id="KW-0812">Transmembrane</keyword>
<proteinExistence type="predicted"/>
<keyword evidence="2" id="KW-0472">Membrane</keyword>
<evidence type="ECO:0000313" key="4">
    <source>
        <dbReference type="EMBL" id="KKU22138.1"/>
    </source>
</evidence>
<evidence type="ECO:0000256" key="2">
    <source>
        <dbReference type="SAM" id="Phobius"/>
    </source>
</evidence>
<evidence type="ECO:0000313" key="5">
    <source>
        <dbReference type="Proteomes" id="UP000034107"/>
    </source>
</evidence>
<dbReference type="CDD" id="cd14852">
    <property type="entry name" value="LD-carboxypeptidase"/>
    <property type="match status" value="1"/>
</dbReference>
<feature type="coiled-coil region" evidence="1">
    <location>
        <begin position="33"/>
        <end position="88"/>
    </location>
</feature>
<protein>
    <submittedName>
        <fullName evidence="4">D-alanyl-D-alanine carboxypeptidase family protein</fullName>
    </submittedName>
</protein>
<dbReference type="InterPro" id="IPR058193">
    <property type="entry name" value="VanY/YodJ_core_dom"/>
</dbReference>
<reference evidence="4 5" key="1">
    <citation type="journal article" date="2015" name="Nature">
        <title>rRNA introns, odd ribosomes, and small enigmatic genomes across a large radiation of phyla.</title>
        <authorList>
            <person name="Brown C.T."/>
            <person name="Hug L.A."/>
            <person name="Thomas B.C."/>
            <person name="Sharon I."/>
            <person name="Castelle C.J."/>
            <person name="Singh A."/>
            <person name="Wilkins M.J."/>
            <person name="Williams K.H."/>
            <person name="Banfield J.F."/>
        </authorList>
    </citation>
    <scope>NUCLEOTIDE SEQUENCE [LARGE SCALE GENOMIC DNA]</scope>
</reference>
<dbReference type="InterPro" id="IPR009045">
    <property type="entry name" value="Zn_M74/Hedgehog-like"/>
</dbReference>
<feature type="domain" description="D-alanyl-D-alanine carboxypeptidase-like core" evidence="3">
    <location>
        <begin position="143"/>
        <end position="267"/>
    </location>
</feature>
<dbReference type="Proteomes" id="UP000034107">
    <property type="component" value="Unassembled WGS sequence"/>
</dbReference>
<accession>A0A0G1QWH4</accession>
<dbReference type="PANTHER" id="PTHR34385">
    <property type="entry name" value="D-ALANYL-D-ALANINE CARBOXYPEPTIDASE"/>
    <property type="match status" value="1"/>
</dbReference>
<dbReference type="EMBL" id="LCLS01000006">
    <property type="protein sequence ID" value="KKU22138.1"/>
    <property type="molecule type" value="Genomic_DNA"/>
</dbReference>
<name>A0A0G1QWH4_9BACT</name>
<keyword evidence="1" id="KW-0175">Coiled coil</keyword>
<keyword evidence="2" id="KW-1133">Transmembrane helix</keyword>
<comment type="caution">
    <text evidence="4">The sequence shown here is derived from an EMBL/GenBank/DDBJ whole genome shotgun (WGS) entry which is preliminary data.</text>
</comment>